<evidence type="ECO:0000313" key="2">
    <source>
        <dbReference type="EMBL" id="KAA1258749.1"/>
    </source>
</evidence>
<organism evidence="2 3">
    <name type="scientific">Rubripirellula obstinata</name>
    <dbReference type="NCBI Taxonomy" id="406547"/>
    <lineage>
        <taxon>Bacteria</taxon>
        <taxon>Pseudomonadati</taxon>
        <taxon>Planctomycetota</taxon>
        <taxon>Planctomycetia</taxon>
        <taxon>Pirellulales</taxon>
        <taxon>Pirellulaceae</taxon>
        <taxon>Rubripirellula</taxon>
    </lineage>
</organism>
<comment type="caution">
    <text evidence="2">The sequence shown here is derived from an EMBL/GenBank/DDBJ whole genome shotgun (WGS) entry which is preliminary data.</text>
</comment>
<gene>
    <name evidence="2" type="ORF">LF1_12720</name>
</gene>
<evidence type="ECO:0000313" key="3">
    <source>
        <dbReference type="Proteomes" id="UP000322699"/>
    </source>
</evidence>
<keyword evidence="3" id="KW-1185">Reference proteome</keyword>
<accession>A0A5B1CG80</accession>
<protein>
    <submittedName>
        <fullName evidence="2">Uncharacterized protein</fullName>
    </submittedName>
</protein>
<evidence type="ECO:0000256" key="1">
    <source>
        <dbReference type="SAM" id="MobiDB-lite"/>
    </source>
</evidence>
<dbReference type="RefSeq" id="WP_068267475.1">
    <property type="nucleotide sequence ID" value="NZ_LWSK01000209.1"/>
</dbReference>
<feature type="region of interest" description="Disordered" evidence="1">
    <location>
        <begin position="1"/>
        <end position="30"/>
    </location>
</feature>
<reference evidence="2 3" key="1">
    <citation type="submission" date="2019-08" db="EMBL/GenBank/DDBJ databases">
        <title>Deep-cultivation of Planctomycetes and their phenomic and genomic characterization uncovers novel biology.</title>
        <authorList>
            <person name="Wiegand S."/>
            <person name="Jogler M."/>
            <person name="Boedeker C."/>
            <person name="Pinto D."/>
            <person name="Vollmers J."/>
            <person name="Rivas-Marin E."/>
            <person name="Kohn T."/>
            <person name="Peeters S.H."/>
            <person name="Heuer A."/>
            <person name="Rast P."/>
            <person name="Oberbeckmann S."/>
            <person name="Bunk B."/>
            <person name="Jeske O."/>
            <person name="Meyerdierks A."/>
            <person name="Storesund J.E."/>
            <person name="Kallscheuer N."/>
            <person name="Luecker S."/>
            <person name="Lage O.M."/>
            <person name="Pohl T."/>
            <person name="Merkel B.J."/>
            <person name="Hornburger P."/>
            <person name="Mueller R.-W."/>
            <person name="Bruemmer F."/>
            <person name="Labrenz M."/>
            <person name="Spormann A.M."/>
            <person name="Op Den Camp H."/>
            <person name="Overmann J."/>
            <person name="Amann R."/>
            <person name="Jetten M.S.M."/>
            <person name="Mascher T."/>
            <person name="Medema M.H."/>
            <person name="Devos D.P."/>
            <person name="Kaster A.-K."/>
            <person name="Ovreas L."/>
            <person name="Rohde M."/>
            <person name="Galperin M.Y."/>
            <person name="Jogler C."/>
        </authorList>
    </citation>
    <scope>NUCLEOTIDE SEQUENCE [LARGE SCALE GENOMIC DNA]</scope>
    <source>
        <strain evidence="2 3">LF1</strain>
    </source>
</reference>
<proteinExistence type="predicted"/>
<name>A0A5B1CG80_9BACT</name>
<feature type="compositionally biased region" description="Polar residues" evidence="1">
    <location>
        <begin position="10"/>
        <end position="26"/>
    </location>
</feature>
<dbReference type="Proteomes" id="UP000322699">
    <property type="component" value="Unassembled WGS sequence"/>
</dbReference>
<dbReference type="AlphaFoldDB" id="A0A5B1CG80"/>
<sequence length="82" mass="9204">METPRLDLSSVPNSTPQSNREQTSGPKSRPFLGIRFDCCRTYGRIYRSDSGMYYKGRCPKCLKKIKVMVGSGGTGQRFFNAS</sequence>
<dbReference type="EMBL" id="VRLW01000001">
    <property type="protein sequence ID" value="KAA1258749.1"/>
    <property type="molecule type" value="Genomic_DNA"/>
</dbReference>